<dbReference type="PANTHER" id="PTHR10828:SF50">
    <property type="entry name" value="REDUCTASE (ARC2), PUTATIVE (AFU_ORTHOLOGUE AFUA_6G13400)-RELATED"/>
    <property type="match status" value="1"/>
</dbReference>
<dbReference type="PROSITE" id="PS50206">
    <property type="entry name" value="RHODANESE_3"/>
    <property type="match status" value="1"/>
</dbReference>
<sequence length="185" mass="20492">MTRKGLLFNTKPSHRIASYRSRFSSSAIMATINPSVGEPAADKPWHAAYPAPKTTAAVITRESLLSWMLDGKVAGKDFVLVDLRRTDFEGGTIRGSINLPAQSLYSTIPSLYALLSTAAVRNVIWYCGSSRGRGNRAAGWFADYIKEQNNTEMESRTLEEGIKGWATGGDEYVRMMDEYDAAIWK</sequence>
<accession>A0A9P7YB90</accession>
<name>A0A9P7YB90_9HELO</name>
<dbReference type="GO" id="GO:0004725">
    <property type="term" value="F:protein tyrosine phosphatase activity"/>
    <property type="evidence" value="ECO:0007669"/>
    <property type="project" value="TreeGrafter"/>
</dbReference>
<dbReference type="GO" id="GO:0005634">
    <property type="term" value="C:nucleus"/>
    <property type="evidence" value="ECO:0007669"/>
    <property type="project" value="TreeGrafter"/>
</dbReference>
<dbReference type="InterPro" id="IPR036873">
    <property type="entry name" value="Rhodanese-like_dom_sf"/>
</dbReference>
<evidence type="ECO:0000313" key="2">
    <source>
        <dbReference type="EMBL" id="KAG9229910.1"/>
    </source>
</evidence>
<evidence type="ECO:0000313" key="3">
    <source>
        <dbReference type="Proteomes" id="UP000824998"/>
    </source>
</evidence>
<dbReference type="Gene3D" id="3.40.250.10">
    <property type="entry name" value="Rhodanese-like domain"/>
    <property type="match status" value="1"/>
</dbReference>
<keyword evidence="3" id="KW-1185">Reference proteome</keyword>
<dbReference type="AlphaFoldDB" id="A0A9P7YB90"/>
<dbReference type="SMART" id="SM00450">
    <property type="entry name" value="RHOD"/>
    <property type="match status" value="1"/>
</dbReference>
<feature type="domain" description="Rhodanese" evidence="1">
    <location>
        <begin position="74"/>
        <end position="174"/>
    </location>
</feature>
<gene>
    <name evidence="2" type="ORF">BJ875DRAFT_473628</name>
</gene>
<organism evidence="2 3">
    <name type="scientific">Amylocarpus encephaloides</name>
    <dbReference type="NCBI Taxonomy" id="45428"/>
    <lineage>
        <taxon>Eukaryota</taxon>
        <taxon>Fungi</taxon>
        <taxon>Dikarya</taxon>
        <taxon>Ascomycota</taxon>
        <taxon>Pezizomycotina</taxon>
        <taxon>Leotiomycetes</taxon>
        <taxon>Helotiales</taxon>
        <taxon>Helotiales incertae sedis</taxon>
        <taxon>Amylocarpus</taxon>
    </lineage>
</organism>
<comment type="caution">
    <text evidence="2">The sequence shown here is derived from an EMBL/GenBank/DDBJ whole genome shotgun (WGS) entry which is preliminary data.</text>
</comment>
<proteinExistence type="predicted"/>
<dbReference type="OrthoDB" id="8300214at2759"/>
<dbReference type="PANTHER" id="PTHR10828">
    <property type="entry name" value="M-PHASE INDUCER PHOSPHATASE DUAL SPECIFICITY PHOSPHATASE CDC25"/>
    <property type="match status" value="1"/>
</dbReference>
<dbReference type="SUPFAM" id="SSF52821">
    <property type="entry name" value="Rhodanese/Cell cycle control phosphatase"/>
    <property type="match status" value="1"/>
</dbReference>
<protein>
    <submittedName>
        <fullName evidence="2">Rhodanese-like domain-containing protein</fullName>
    </submittedName>
</protein>
<dbReference type="Pfam" id="PF00581">
    <property type="entry name" value="Rhodanese"/>
    <property type="match status" value="1"/>
</dbReference>
<dbReference type="InterPro" id="IPR001763">
    <property type="entry name" value="Rhodanese-like_dom"/>
</dbReference>
<dbReference type="Proteomes" id="UP000824998">
    <property type="component" value="Unassembled WGS sequence"/>
</dbReference>
<dbReference type="EMBL" id="MU251719">
    <property type="protein sequence ID" value="KAG9229910.1"/>
    <property type="molecule type" value="Genomic_DNA"/>
</dbReference>
<reference evidence="2" key="1">
    <citation type="journal article" date="2021" name="IMA Fungus">
        <title>Genomic characterization of three marine fungi, including Emericellopsis atlantica sp. nov. with signatures of a generalist lifestyle and marine biomass degradation.</title>
        <authorList>
            <person name="Hagestad O.C."/>
            <person name="Hou L."/>
            <person name="Andersen J.H."/>
            <person name="Hansen E.H."/>
            <person name="Altermark B."/>
            <person name="Li C."/>
            <person name="Kuhnert E."/>
            <person name="Cox R.J."/>
            <person name="Crous P.W."/>
            <person name="Spatafora J.W."/>
            <person name="Lail K."/>
            <person name="Amirebrahimi M."/>
            <person name="Lipzen A."/>
            <person name="Pangilinan J."/>
            <person name="Andreopoulos W."/>
            <person name="Hayes R.D."/>
            <person name="Ng V."/>
            <person name="Grigoriev I.V."/>
            <person name="Jackson S.A."/>
            <person name="Sutton T.D.S."/>
            <person name="Dobson A.D.W."/>
            <person name="Rama T."/>
        </authorList>
    </citation>
    <scope>NUCLEOTIDE SEQUENCE</scope>
    <source>
        <strain evidence="2">TRa018bII</strain>
    </source>
</reference>
<evidence type="ECO:0000259" key="1">
    <source>
        <dbReference type="PROSITE" id="PS50206"/>
    </source>
</evidence>
<dbReference type="GO" id="GO:0005737">
    <property type="term" value="C:cytoplasm"/>
    <property type="evidence" value="ECO:0007669"/>
    <property type="project" value="TreeGrafter"/>
</dbReference>